<gene>
    <name evidence="3" type="ORF">JBJ86_13460</name>
</gene>
<dbReference type="SUPFAM" id="SSF55486">
    <property type="entry name" value="Metalloproteases ('zincins'), catalytic domain"/>
    <property type="match status" value="1"/>
</dbReference>
<proteinExistence type="predicted"/>
<reference evidence="3" key="1">
    <citation type="journal article" date="2018" name="Genome Biol.">
        <title>SKESA: strategic k-mer extension for scrupulous assemblies.</title>
        <authorList>
            <person name="Souvorov A."/>
            <person name="Agarwala R."/>
            <person name="Lipman D.J."/>
        </authorList>
    </citation>
    <scope>NUCLEOTIDE SEQUENCE</scope>
    <source>
        <strain evidence="3">AZ00058701</strain>
    </source>
</reference>
<feature type="chain" id="PRO_5042923339" description="Peptidase M12B domain-containing protein" evidence="1">
    <location>
        <begin position="30"/>
        <end position="748"/>
    </location>
</feature>
<accession>A0AAN5T1S5</accession>
<sequence length="748" mass="81188">MILLNLMGFTMIRTFLTAFLMLLCSLALAQEKVVTQFFKEVNSSIAISEGKANIQASRYRVVDIDVNQLYAELENAPHRDGISTGIPLQLELPQPDGTVKRYQVMENSTLAPELSTKFPEIKTYDAYGIDNPGELVKFDLTPQGFHAMILSPGRDTVFIDPLIKGNTQYYMIYYKKDFITSKKMKCGVKNQNQPLINAASKRDFTDFNPCVLKKYRLALAATAQYTQFHGGTVPQALAAEATTVNRVNGIYEIDMAITMQIIANNNLIIYTDPNNQPYTSGDPDKMIGENQANIDKEIGAANYDIGHVVDAAGSGLAQTPSVCINGEKAMGVTGQSNPVGDPFDVGYVAHEIGHQFGANHVQNNNCQRNNPTAVEPGSGSTIMSYAGICDPNVQDDSDPYFNGISLQEMGNFVSDATHTCPVKTSIPSAPVIQGTNGGVKIPAQTPFALTATATKSGGNEALTFAWEQQNNEASQQPPVSTSRVGPNFRSFSPQVSGTRYFPNLNALANNGPFTWEVLPSVSRTLKFRVTVRRNTPGGSCNAYTDTTLSVESKAGPFVVTNPTESGITWTGISPRTVTWDVANTNLPPINARFVNILLSIDGGQTFPFTLLSNVDNTGSEVICVPNLNSSTARIMVQASNGTFFNVSKNNLTIIPVPPRPPELTRADRNPMDTSKAFILYANCIPTGNDVYTVNGLPPGATVRFDANNRRFIIENINTPKRVRNVTITATDENGVSRTSNAITIPSIL</sequence>
<evidence type="ECO:0000256" key="1">
    <source>
        <dbReference type="SAM" id="SignalP"/>
    </source>
</evidence>
<dbReference type="AlphaFoldDB" id="A0AAN5T1S5"/>
<dbReference type="Proteomes" id="UP000866496">
    <property type="component" value="Unassembled WGS sequence"/>
</dbReference>
<evidence type="ECO:0000313" key="3">
    <source>
        <dbReference type="EMBL" id="HAU1881245.1"/>
    </source>
</evidence>
<evidence type="ECO:0000259" key="2">
    <source>
        <dbReference type="PROSITE" id="PS50215"/>
    </source>
</evidence>
<dbReference type="Gene3D" id="3.40.390.10">
    <property type="entry name" value="Collagenase (Catalytic Domain)"/>
    <property type="match status" value="1"/>
</dbReference>
<dbReference type="PROSITE" id="PS50215">
    <property type="entry name" value="ADAM_MEPRO"/>
    <property type="match status" value="1"/>
</dbReference>
<evidence type="ECO:0000313" key="4">
    <source>
        <dbReference type="Proteomes" id="UP000866496"/>
    </source>
</evidence>
<feature type="signal peptide" evidence="1">
    <location>
        <begin position="1"/>
        <end position="29"/>
    </location>
</feature>
<dbReference type="Pfam" id="PF13582">
    <property type="entry name" value="Reprolysin_3"/>
    <property type="match status" value="1"/>
</dbReference>
<feature type="domain" description="Peptidase M12B" evidence="2">
    <location>
        <begin position="213"/>
        <end position="425"/>
    </location>
</feature>
<organism evidence="3 4">
    <name type="scientific">Legionella pneumophila</name>
    <dbReference type="NCBI Taxonomy" id="446"/>
    <lineage>
        <taxon>Bacteria</taxon>
        <taxon>Pseudomonadati</taxon>
        <taxon>Pseudomonadota</taxon>
        <taxon>Gammaproteobacteria</taxon>
        <taxon>Legionellales</taxon>
        <taxon>Legionellaceae</taxon>
        <taxon>Legionella</taxon>
    </lineage>
</organism>
<dbReference type="GO" id="GO:0006508">
    <property type="term" value="P:proteolysis"/>
    <property type="evidence" value="ECO:0007669"/>
    <property type="project" value="InterPro"/>
</dbReference>
<dbReference type="InterPro" id="IPR024079">
    <property type="entry name" value="MetalloPept_cat_dom_sf"/>
</dbReference>
<dbReference type="GO" id="GO:0004222">
    <property type="term" value="F:metalloendopeptidase activity"/>
    <property type="evidence" value="ECO:0007669"/>
    <property type="project" value="InterPro"/>
</dbReference>
<protein>
    <recommendedName>
        <fullName evidence="2">Peptidase M12B domain-containing protein</fullName>
    </recommendedName>
</protein>
<comment type="caution">
    <text evidence="3">The sequence shown here is derived from an EMBL/GenBank/DDBJ whole genome shotgun (WGS) entry which is preliminary data.</text>
</comment>
<dbReference type="EMBL" id="DACWHX010000019">
    <property type="protein sequence ID" value="HAU1881245.1"/>
    <property type="molecule type" value="Genomic_DNA"/>
</dbReference>
<keyword evidence="1" id="KW-0732">Signal</keyword>
<reference evidence="3" key="2">
    <citation type="submission" date="2019-10" db="EMBL/GenBank/DDBJ databases">
        <authorList>
            <consortium name="NCBI Pathogen Detection Project"/>
        </authorList>
    </citation>
    <scope>NUCLEOTIDE SEQUENCE</scope>
    <source>
        <strain evidence="3">AZ00058701</strain>
    </source>
</reference>
<name>A0AAN5T1S5_LEGPN</name>
<dbReference type="InterPro" id="IPR001590">
    <property type="entry name" value="Peptidase_M12B"/>
</dbReference>